<comment type="caution">
    <text evidence="1">The sequence shown here is derived from an EMBL/GenBank/DDBJ whole genome shotgun (WGS) entry which is preliminary data.</text>
</comment>
<sequence>MYCSGSEVLMVLIPDVLFRFDIWQIPAGLWYLSIFFFAMLATLYSIIGLVDSITEKFSSLKKYTVAVCFILCVLGFSLSIWLTLNVSFIIIRDWRHGGLTVLTAAMSLLINLAIFFIYSTRKVIEDYIFTYGKPPEKYWIALWKAAPIFTIFAFIFALSFQSSGELTKEHNIWVISLSYLQCSTVLLPVVTIMIGRCCKNIKQRTLDYLTKPAPSWGPTNLARKLARAKFFPQRDIKCRNLTLKCKHKCAVSNNVKYMEEIAYQRKKYLLAKEEMEREMLAGSYEAQEP</sequence>
<dbReference type="Proteomes" id="UP001056778">
    <property type="component" value="Chromosome 4"/>
</dbReference>
<gene>
    <name evidence="1" type="ORF">MML48_4g00019823</name>
</gene>
<evidence type="ECO:0000313" key="2">
    <source>
        <dbReference type="Proteomes" id="UP001056778"/>
    </source>
</evidence>
<accession>A0ACB9TAN9</accession>
<proteinExistence type="predicted"/>
<dbReference type="EMBL" id="CM043018">
    <property type="protein sequence ID" value="KAI4463857.1"/>
    <property type="molecule type" value="Genomic_DNA"/>
</dbReference>
<name>A0ACB9TAN9_HOLOL</name>
<organism evidence="1 2">
    <name type="scientific">Holotrichia oblita</name>
    <name type="common">Chafer beetle</name>
    <dbReference type="NCBI Taxonomy" id="644536"/>
    <lineage>
        <taxon>Eukaryota</taxon>
        <taxon>Metazoa</taxon>
        <taxon>Ecdysozoa</taxon>
        <taxon>Arthropoda</taxon>
        <taxon>Hexapoda</taxon>
        <taxon>Insecta</taxon>
        <taxon>Pterygota</taxon>
        <taxon>Neoptera</taxon>
        <taxon>Endopterygota</taxon>
        <taxon>Coleoptera</taxon>
        <taxon>Polyphaga</taxon>
        <taxon>Scarabaeiformia</taxon>
        <taxon>Scarabaeidae</taxon>
        <taxon>Melolonthinae</taxon>
        <taxon>Holotrichia</taxon>
    </lineage>
</organism>
<protein>
    <submittedName>
        <fullName evidence="1">Sodium:neurotransmitter symporter family</fullName>
    </submittedName>
</protein>
<reference evidence="1" key="1">
    <citation type="submission" date="2022-04" db="EMBL/GenBank/DDBJ databases">
        <title>Chromosome-scale genome assembly of Holotrichia oblita Faldermann.</title>
        <authorList>
            <person name="Rongchong L."/>
        </authorList>
    </citation>
    <scope>NUCLEOTIDE SEQUENCE</scope>
    <source>
        <strain evidence="1">81SQS9</strain>
    </source>
</reference>
<evidence type="ECO:0000313" key="1">
    <source>
        <dbReference type="EMBL" id="KAI4463857.1"/>
    </source>
</evidence>
<keyword evidence="2" id="KW-1185">Reference proteome</keyword>